<dbReference type="InterPro" id="IPR043519">
    <property type="entry name" value="NT_sf"/>
</dbReference>
<dbReference type="GO" id="GO:0015970">
    <property type="term" value="P:guanosine tetraphosphate biosynthetic process"/>
    <property type="evidence" value="ECO:0007669"/>
    <property type="project" value="UniProtKB-UniPathway"/>
</dbReference>
<name>A0A845L2X1_9FIRM</name>
<dbReference type="EMBL" id="WXEY01000003">
    <property type="protein sequence ID" value="MZP28890.1"/>
    <property type="molecule type" value="Genomic_DNA"/>
</dbReference>
<evidence type="ECO:0000313" key="3">
    <source>
        <dbReference type="EMBL" id="MZP28890.1"/>
    </source>
</evidence>
<organism evidence="3 4">
    <name type="scientific">Heliomicrobium undosum</name>
    <dbReference type="NCBI Taxonomy" id="121734"/>
    <lineage>
        <taxon>Bacteria</taxon>
        <taxon>Bacillati</taxon>
        <taxon>Bacillota</taxon>
        <taxon>Clostridia</taxon>
        <taxon>Eubacteriales</taxon>
        <taxon>Heliobacteriaceae</taxon>
        <taxon>Heliomicrobium</taxon>
    </lineage>
</organism>
<gene>
    <name evidence="3" type="ORF">GTO91_04095</name>
</gene>
<sequence length="499" mass="58921">MDFSNKIEIIEGITKVFQENCITELTNVQKDIISELKSILNRYDKQYELVYQNSVHEVAYYDFGARIKEDYSLFEKFIRKSIGLQVIEKYSLSNISDIEEKKQEIINYLLNFEDIIGVKIITELKKDCKSVYELIKEHKLELQDITFKDLEKQPKKMQNGLPIFNIKGVFREKYGFELQIKSKIESAWGDIDHGIFYKNYSHYPTKGTVQITMNHVGNLLDEIERLLLSLREANRNYHENAKKIIFMDKIHTTYGERFKQLLKVPYSFDKLISLLLYLYENTFKEFGNQEILTDDLDFSYLTFCDNSEPLTSFINLRNSSFDIMVLENIYLEWIKIKSNTQIIEKTYVDVINNFINSLFISYINVSLKKKHDVNLNELVIWLIKYVKSEEIFLDVDKYDIIVEYNSIITELMCRHADIIENRNYILAVVATNLFKGDLKTCTEHVTEACDIEFITFFNEMNKEIQRVNNKKNIKHILYNEVLTLNSDLISSLIDLGYGR</sequence>
<dbReference type="Gene3D" id="3.30.460.10">
    <property type="entry name" value="Beta Polymerase, domain 2"/>
    <property type="match status" value="1"/>
</dbReference>
<evidence type="ECO:0000256" key="1">
    <source>
        <dbReference type="ARBA" id="ARBA00004976"/>
    </source>
</evidence>
<keyword evidence="4" id="KW-1185">Reference proteome</keyword>
<comment type="pathway">
    <text evidence="1">Purine metabolism; ppGpp biosynthesis; ppGpp from GTP: step 1/2.</text>
</comment>
<proteinExistence type="predicted"/>
<feature type="domain" description="RelA/SpoT" evidence="2">
    <location>
        <begin position="65"/>
        <end position="203"/>
    </location>
</feature>
<dbReference type="OrthoDB" id="1694513at2"/>
<dbReference type="Proteomes" id="UP000463470">
    <property type="component" value="Unassembled WGS sequence"/>
</dbReference>
<dbReference type="AlphaFoldDB" id="A0A845L2X1"/>
<evidence type="ECO:0000313" key="4">
    <source>
        <dbReference type="Proteomes" id="UP000463470"/>
    </source>
</evidence>
<dbReference type="InterPro" id="IPR007685">
    <property type="entry name" value="RelA_SpoT"/>
</dbReference>
<accession>A0A845L2X1</accession>
<protein>
    <recommendedName>
        <fullName evidence="2">RelA/SpoT domain-containing protein</fullName>
    </recommendedName>
</protein>
<reference evidence="3 4" key="1">
    <citation type="submission" date="2020-01" db="EMBL/GenBank/DDBJ databases">
        <title>Whole-genome sequence of Heliobacterium undosum DSM 13378.</title>
        <authorList>
            <person name="Kyndt J.A."/>
            <person name="Meyer T.E."/>
        </authorList>
    </citation>
    <scope>NUCLEOTIDE SEQUENCE [LARGE SCALE GENOMIC DNA]</scope>
    <source>
        <strain evidence="3 4">DSM 13378</strain>
    </source>
</reference>
<evidence type="ECO:0000259" key="2">
    <source>
        <dbReference type="SMART" id="SM00954"/>
    </source>
</evidence>
<dbReference type="SMART" id="SM00954">
    <property type="entry name" value="RelA_SpoT"/>
    <property type="match status" value="1"/>
</dbReference>
<dbReference type="RefSeq" id="WP_161255265.1">
    <property type="nucleotide sequence ID" value="NZ_WXEY01000003.1"/>
</dbReference>
<comment type="caution">
    <text evidence="3">The sequence shown here is derived from an EMBL/GenBank/DDBJ whole genome shotgun (WGS) entry which is preliminary data.</text>
</comment>
<dbReference type="SUPFAM" id="SSF81301">
    <property type="entry name" value="Nucleotidyltransferase"/>
    <property type="match status" value="1"/>
</dbReference>
<dbReference type="UniPathway" id="UPA00908">
    <property type="reaction ID" value="UER00884"/>
</dbReference>
<dbReference type="Pfam" id="PF04607">
    <property type="entry name" value="RelA_SpoT"/>
    <property type="match status" value="1"/>
</dbReference>